<gene>
    <name evidence="1" type="ORF">LOK49_LG03G01931</name>
</gene>
<dbReference type="Proteomes" id="UP001060215">
    <property type="component" value="Chromosome 6"/>
</dbReference>
<keyword evidence="1" id="KW-0407">Ion channel</keyword>
<sequence length="84" mass="9788">MADFIKYMNTHKLGKPLSNEIKDHVRLQYENRYTEAAVLHDIPISIRAKISQKLYEPYVKEVPLFNGCSVGFIKQIALILELPW</sequence>
<keyword evidence="1" id="KW-0406">Ion transport</keyword>
<keyword evidence="1" id="KW-0813">Transport</keyword>
<comment type="caution">
    <text evidence="1">The sequence shown here is derived from an EMBL/GenBank/DDBJ whole genome shotgun (WGS) entry which is preliminary data.</text>
</comment>
<evidence type="ECO:0000313" key="2">
    <source>
        <dbReference type="Proteomes" id="UP001060215"/>
    </source>
</evidence>
<evidence type="ECO:0000313" key="1">
    <source>
        <dbReference type="EMBL" id="KAI8021034.1"/>
    </source>
</evidence>
<organism evidence="1 2">
    <name type="scientific">Camellia lanceoleosa</name>
    <dbReference type="NCBI Taxonomy" id="1840588"/>
    <lineage>
        <taxon>Eukaryota</taxon>
        <taxon>Viridiplantae</taxon>
        <taxon>Streptophyta</taxon>
        <taxon>Embryophyta</taxon>
        <taxon>Tracheophyta</taxon>
        <taxon>Spermatophyta</taxon>
        <taxon>Magnoliopsida</taxon>
        <taxon>eudicotyledons</taxon>
        <taxon>Gunneridae</taxon>
        <taxon>Pentapetalae</taxon>
        <taxon>asterids</taxon>
        <taxon>Ericales</taxon>
        <taxon>Theaceae</taxon>
        <taxon>Camellia</taxon>
    </lineage>
</organism>
<dbReference type="EMBL" id="CM045763">
    <property type="protein sequence ID" value="KAI8021034.1"/>
    <property type="molecule type" value="Genomic_DNA"/>
</dbReference>
<keyword evidence="2" id="KW-1185">Reference proteome</keyword>
<accession>A0ACC0I7B0</accession>
<proteinExistence type="predicted"/>
<protein>
    <submittedName>
        <fullName evidence="1">Potassium channel KOR1</fullName>
    </submittedName>
</protein>
<name>A0ACC0I7B0_9ERIC</name>
<reference evidence="1 2" key="1">
    <citation type="journal article" date="2022" name="Plant J.">
        <title>Chromosome-level genome of Camellia lanceoleosa provides a valuable resource for understanding genome evolution and self-incompatibility.</title>
        <authorList>
            <person name="Gong W."/>
            <person name="Xiao S."/>
            <person name="Wang L."/>
            <person name="Liao Z."/>
            <person name="Chang Y."/>
            <person name="Mo W."/>
            <person name="Hu G."/>
            <person name="Li W."/>
            <person name="Zhao G."/>
            <person name="Zhu H."/>
            <person name="Hu X."/>
            <person name="Ji K."/>
            <person name="Xiang X."/>
            <person name="Song Q."/>
            <person name="Yuan D."/>
            <person name="Jin S."/>
            <person name="Zhang L."/>
        </authorList>
    </citation>
    <scope>NUCLEOTIDE SEQUENCE [LARGE SCALE GENOMIC DNA]</scope>
    <source>
        <strain evidence="1">SQ_2022a</strain>
    </source>
</reference>